<sequence>MTTETESIQPVSAAVAKSPAPASPPPPARRRAGRRRLSGLLKHVLLTGLALTMIYPLIWLVVSSFRPGDTIFRDPALSLQGLTLENYGNGWTALGSPFSAYLWNSALLVFGTIVGNLFSCSLAAYAFARLRFRGRRTLFAIMLGTIMLPIHVLIVPQYVLFSELHMLNTFLPLVLPKFLATDAFFVFLMVQFIRSLPRELDEAARIDGAGHPRIFLQVILPLMVPALATTAIFTFIGTWNDFFGQLIYLTREENWTAPLALRTFLDAQSVSNYGGMFAMSVVSLLPLFLMFLVGQRWLLRGIATTGIK</sequence>
<dbReference type="GO" id="GO:0005886">
    <property type="term" value="C:plasma membrane"/>
    <property type="evidence" value="ECO:0007669"/>
    <property type="project" value="UniProtKB-SubCell"/>
</dbReference>
<dbReference type="PROSITE" id="PS50928">
    <property type="entry name" value="ABC_TM1"/>
    <property type="match status" value="1"/>
</dbReference>
<evidence type="ECO:0000259" key="9">
    <source>
        <dbReference type="PROSITE" id="PS50928"/>
    </source>
</evidence>
<dbReference type="EMBL" id="PGGW01000061">
    <property type="protein sequence ID" value="PJE95839.1"/>
    <property type="molecule type" value="Genomic_DNA"/>
</dbReference>
<evidence type="ECO:0000313" key="10">
    <source>
        <dbReference type="EMBL" id="PJE95839.1"/>
    </source>
</evidence>
<dbReference type="AlphaFoldDB" id="A0A2M8LV95"/>
<dbReference type="RefSeq" id="WP_100203564.1">
    <property type="nucleotide sequence ID" value="NZ_PGGW01000061.1"/>
</dbReference>
<dbReference type="Gene3D" id="1.10.3720.10">
    <property type="entry name" value="MetI-like"/>
    <property type="match status" value="1"/>
</dbReference>
<feature type="transmembrane region" description="Helical" evidence="7">
    <location>
        <begin position="173"/>
        <end position="193"/>
    </location>
</feature>
<feature type="domain" description="ABC transmembrane type-1" evidence="9">
    <location>
        <begin position="102"/>
        <end position="294"/>
    </location>
</feature>
<comment type="similarity">
    <text evidence="7">Belongs to the binding-protein-dependent transport system permease family.</text>
</comment>
<dbReference type="InterPro" id="IPR000515">
    <property type="entry name" value="MetI-like"/>
</dbReference>
<evidence type="ECO:0000256" key="2">
    <source>
        <dbReference type="ARBA" id="ARBA00022448"/>
    </source>
</evidence>
<gene>
    <name evidence="10" type="ORF">CUT44_21570</name>
</gene>
<feature type="compositionally biased region" description="Low complexity" evidence="8">
    <location>
        <begin position="10"/>
        <end position="20"/>
    </location>
</feature>
<keyword evidence="4 7" id="KW-0812">Transmembrane</keyword>
<protein>
    <submittedName>
        <fullName evidence="10">Sugar ABC transporter permease</fullName>
    </submittedName>
</protein>
<feature type="transmembrane region" description="Helical" evidence="7">
    <location>
        <begin position="40"/>
        <end position="62"/>
    </location>
</feature>
<comment type="caution">
    <text evidence="10">The sequence shown here is derived from an EMBL/GenBank/DDBJ whole genome shotgun (WGS) entry which is preliminary data.</text>
</comment>
<evidence type="ECO:0000256" key="5">
    <source>
        <dbReference type="ARBA" id="ARBA00022989"/>
    </source>
</evidence>
<comment type="subcellular location">
    <subcellularLocation>
        <location evidence="1 7">Cell membrane</location>
        <topology evidence="1 7">Multi-pass membrane protein</topology>
    </subcellularLocation>
</comment>
<evidence type="ECO:0000256" key="1">
    <source>
        <dbReference type="ARBA" id="ARBA00004651"/>
    </source>
</evidence>
<evidence type="ECO:0000256" key="4">
    <source>
        <dbReference type="ARBA" id="ARBA00022692"/>
    </source>
</evidence>
<feature type="transmembrane region" description="Helical" evidence="7">
    <location>
        <begin position="139"/>
        <end position="161"/>
    </location>
</feature>
<dbReference type="InterPro" id="IPR035906">
    <property type="entry name" value="MetI-like_sf"/>
</dbReference>
<feature type="region of interest" description="Disordered" evidence="8">
    <location>
        <begin position="1"/>
        <end position="31"/>
    </location>
</feature>
<keyword evidence="3" id="KW-1003">Cell membrane</keyword>
<evidence type="ECO:0000256" key="3">
    <source>
        <dbReference type="ARBA" id="ARBA00022475"/>
    </source>
</evidence>
<evidence type="ECO:0000256" key="7">
    <source>
        <dbReference type="RuleBase" id="RU363032"/>
    </source>
</evidence>
<accession>A0A2M8LV95</accession>
<keyword evidence="6 7" id="KW-0472">Membrane</keyword>
<evidence type="ECO:0000313" key="11">
    <source>
        <dbReference type="Proteomes" id="UP000230407"/>
    </source>
</evidence>
<name>A0A2M8LV95_9ACTN</name>
<feature type="transmembrane region" description="Helical" evidence="7">
    <location>
        <begin position="214"/>
        <end position="236"/>
    </location>
</feature>
<feature type="transmembrane region" description="Helical" evidence="7">
    <location>
        <begin position="101"/>
        <end position="127"/>
    </location>
</feature>
<feature type="transmembrane region" description="Helical" evidence="7">
    <location>
        <begin position="273"/>
        <end position="293"/>
    </location>
</feature>
<dbReference type="GO" id="GO:0055085">
    <property type="term" value="P:transmembrane transport"/>
    <property type="evidence" value="ECO:0007669"/>
    <property type="project" value="InterPro"/>
</dbReference>
<evidence type="ECO:0000256" key="6">
    <source>
        <dbReference type="ARBA" id="ARBA00023136"/>
    </source>
</evidence>
<dbReference type="CDD" id="cd06261">
    <property type="entry name" value="TM_PBP2"/>
    <property type="match status" value="1"/>
</dbReference>
<keyword evidence="11" id="KW-1185">Reference proteome</keyword>
<dbReference type="SUPFAM" id="SSF161098">
    <property type="entry name" value="MetI-like"/>
    <property type="match status" value="1"/>
</dbReference>
<dbReference type="PANTHER" id="PTHR43744:SF6">
    <property type="entry name" value="ABC TRANSPORTER PERMEASE PROTEIN YESQ-RELATED"/>
    <property type="match status" value="1"/>
</dbReference>
<dbReference type="Pfam" id="PF00528">
    <property type="entry name" value="BPD_transp_1"/>
    <property type="match status" value="1"/>
</dbReference>
<dbReference type="PANTHER" id="PTHR43744">
    <property type="entry name" value="ABC TRANSPORTER PERMEASE PROTEIN MG189-RELATED-RELATED"/>
    <property type="match status" value="1"/>
</dbReference>
<organism evidence="10 11">
    <name type="scientific">Streptomyces carminius</name>
    <dbReference type="NCBI Taxonomy" id="2665496"/>
    <lineage>
        <taxon>Bacteria</taxon>
        <taxon>Bacillati</taxon>
        <taxon>Actinomycetota</taxon>
        <taxon>Actinomycetes</taxon>
        <taxon>Kitasatosporales</taxon>
        <taxon>Streptomycetaceae</taxon>
        <taxon>Streptomyces</taxon>
    </lineage>
</organism>
<evidence type="ECO:0000256" key="8">
    <source>
        <dbReference type="SAM" id="MobiDB-lite"/>
    </source>
</evidence>
<keyword evidence="2 7" id="KW-0813">Transport</keyword>
<keyword evidence="5 7" id="KW-1133">Transmembrane helix</keyword>
<dbReference type="Proteomes" id="UP000230407">
    <property type="component" value="Unassembled WGS sequence"/>
</dbReference>
<reference evidence="10 11" key="1">
    <citation type="submission" date="2017-11" db="EMBL/GenBank/DDBJ databases">
        <title>Streptomyces carmine sp. nov., a novel actinomycete isolated from Sophora alopecuroides in Xinjiang, China.</title>
        <authorList>
            <person name="Wang Y."/>
            <person name="Luo X."/>
            <person name="Wan C."/>
            <person name="Zhang L."/>
        </authorList>
    </citation>
    <scope>NUCLEOTIDE SEQUENCE [LARGE SCALE GENOMIC DNA]</scope>
    <source>
        <strain evidence="10 11">TRM SA0054</strain>
    </source>
</reference>
<proteinExistence type="inferred from homology"/>